<evidence type="ECO:0000259" key="1">
    <source>
        <dbReference type="Pfam" id="PF13185"/>
    </source>
</evidence>
<dbReference type="SUPFAM" id="SSF55781">
    <property type="entry name" value="GAF domain-like"/>
    <property type="match status" value="1"/>
</dbReference>
<dbReference type="KEGG" id="proo:MJB10_24565"/>
<accession>A0AA96LM04</accession>
<organism evidence="2 3">
    <name type="scientific">Paenibacillus roseopurpureus</name>
    <dbReference type="NCBI Taxonomy" id="2918901"/>
    <lineage>
        <taxon>Bacteria</taxon>
        <taxon>Bacillati</taxon>
        <taxon>Bacillota</taxon>
        <taxon>Bacilli</taxon>
        <taxon>Bacillales</taxon>
        <taxon>Paenibacillaceae</taxon>
        <taxon>Paenibacillus</taxon>
    </lineage>
</organism>
<dbReference type="AlphaFoldDB" id="A0AA96LM04"/>
<evidence type="ECO:0000313" key="2">
    <source>
        <dbReference type="EMBL" id="WNR44220.1"/>
    </source>
</evidence>
<dbReference type="InterPro" id="IPR003018">
    <property type="entry name" value="GAF"/>
</dbReference>
<dbReference type="RefSeq" id="WP_314799676.1">
    <property type="nucleotide sequence ID" value="NZ_CP130319.1"/>
</dbReference>
<reference evidence="2" key="1">
    <citation type="submission" date="2022-02" db="EMBL/GenBank/DDBJ databases">
        <title>Paenibacillus sp. MBLB1832 Whole Genome Shotgun Sequencing.</title>
        <authorList>
            <person name="Hwang C.Y."/>
            <person name="Cho E.-S."/>
            <person name="Seo M.-J."/>
        </authorList>
    </citation>
    <scope>NUCLEOTIDE SEQUENCE</scope>
    <source>
        <strain evidence="2">MBLB1832</strain>
    </source>
</reference>
<dbReference type="Pfam" id="PF13185">
    <property type="entry name" value="GAF_2"/>
    <property type="match status" value="1"/>
</dbReference>
<gene>
    <name evidence="2" type="ORF">MJB10_24565</name>
</gene>
<feature type="domain" description="GAF" evidence="1">
    <location>
        <begin position="12"/>
        <end position="135"/>
    </location>
</feature>
<proteinExistence type="predicted"/>
<protein>
    <submittedName>
        <fullName evidence="2">GAF domain-containing protein</fullName>
    </submittedName>
</protein>
<dbReference type="EMBL" id="CP130319">
    <property type="protein sequence ID" value="WNR44220.1"/>
    <property type="molecule type" value="Genomic_DNA"/>
</dbReference>
<dbReference type="InterPro" id="IPR029016">
    <property type="entry name" value="GAF-like_dom_sf"/>
</dbReference>
<dbReference type="Gene3D" id="3.30.450.40">
    <property type="match status" value="1"/>
</dbReference>
<name>A0AA96LM04_9BACL</name>
<sequence length="153" mass="17628">MANSRMQFMEDLEEIRNLTSSDFAALALCLDKAKSYRWKCAAGNSNDRYQHMVIRTGQGLAGTALRLGRWVKLDDSHPQFGRERRDCPVMLAEQLQAAAVFPIRLDTGCPMRGLLFIGKRKGTRYEEDEIRTAQENLHKLVSDMKEYQEEMRI</sequence>
<evidence type="ECO:0000313" key="3">
    <source>
        <dbReference type="Proteomes" id="UP001304650"/>
    </source>
</evidence>
<dbReference type="Proteomes" id="UP001304650">
    <property type="component" value="Chromosome"/>
</dbReference>
<keyword evidence="3" id="KW-1185">Reference proteome</keyword>